<keyword evidence="7 10" id="KW-1133">Transmembrane helix</keyword>
<keyword evidence="5" id="KW-0547">Nucleotide-binding</keyword>
<evidence type="ECO:0000313" key="14">
    <source>
        <dbReference type="Proteomes" id="UP000245911"/>
    </source>
</evidence>
<dbReference type="RefSeq" id="WP_116558440.1">
    <property type="nucleotide sequence ID" value="NZ_QDKM01000004.1"/>
</dbReference>
<evidence type="ECO:0000256" key="5">
    <source>
        <dbReference type="ARBA" id="ARBA00022741"/>
    </source>
</evidence>
<evidence type="ECO:0000256" key="1">
    <source>
        <dbReference type="ARBA" id="ARBA00004651"/>
    </source>
</evidence>
<dbReference type="PROSITE" id="PS50929">
    <property type="entry name" value="ABC_TM1F"/>
    <property type="match status" value="1"/>
</dbReference>
<evidence type="ECO:0000313" key="13">
    <source>
        <dbReference type="EMBL" id="PVH28606.1"/>
    </source>
</evidence>
<dbReference type="GO" id="GO:0005886">
    <property type="term" value="C:plasma membrane"/>
    <property type="evidence" value="ECO:0007669"/>
    <property type="project" value="UniProtKB-SubCell"/>
</dbReference>
<dbReference type="InterPro" id="IPR036640">
    <property type="entry name" value="ABC1_TM_sf"/>
</dbReference>
<dbReference type="InterPro" id="IPR039421">
    <property type="entry name" value="Type_1_exporter"/>
</dbReference>
<dbReference type="EMBL" id="QDKM01000004">
    <property type="protein sequence ID" value="PVH28606.1"/>
    <property type="molecule type" value="Genomic_DNA"/>
</dbReference>
<dbReference type="SMART" id="SM00382">
    <property type="entry name" value="AAA"/>
    <property type="match status" value="1"/>
</dbReference>
<comment type="subcellular location">
    <subcellularLocation>
        <location evidence="1">Cell membrane</location>
        <topology evidence="1">Multi-pass membrane protein</topology>
    </subcellularLocation>
</comment>
<protein>
    <submittedName>
        <fullName evidence="13">ABC transporter ATP-binding protein</fullName>
    </submittedName>
</protein>
<feature type="transmembrane region" description="Helical" evidence="10">
    <location>
        <begin position="170"/>
        <end position="187"/>
    </location>
</feature>
<dbReference type="InterPro" id="IPR003593">
    <property type="entry name" value="AAA+_ATPase"/>
</dbReference>
<dbReference type="PANTHER" id="PTHR43394:SF1">
    <property type="entry name" value="ATP-BINDING CASSETTE SUB-FAMILY B MEMBER 10, MITOCHONDRIAL"/>
    <property type="match status" value="1"/>
</dbReference>
<organism evidence="13 14">
    <name type="scientific">Pararhodobacter oceanensis</name>
    <dbReference type="NCBI Taxonomy" id="2172121"/>
    <lineage>
        <taxon>Bacteria</taxon>
        <taxon>Pseudomonadati</taxon>
        <taxon>Pseudomonadota</taxon>
        <taxon>Alphaproteobacteria</taxon>
        <taxon>Rhodobacterales</taxon>
        <taxon>Paracoccaceae</taxon>
        <taxon>Pararhodobacter</taxon>
    </lineage>
</organism>
<evidence type="ECO:0000259" key="12">
    <source>
        <dbReference type="PROSITE" id="PS50929"/>
    </source>
</evidence>
<evidence type="ECO:0000256" key="10">
    <source>
        <dbReference type="SAM" id="Phobius"/>
    </source>
</evidence>
<dbReference type="Gene3D" id="1.20.1560.10">
    <property type="entry name" value="ABC transporter type 1, transmembrane domain"/>
    <property type="match status" value="1"/>
</dbReference>
<feature type="domain" description="ABC transmembrane type-1" evidence="12">
    <location>
        <begin position="52"/>
        <end position="334"/>
    </location>
</feature>
<feature type="transmembrane region" description="Helical" evidence="10">
    <location>
        <begin position="88"/>
        <end position="109"/>
    </location>
</feature>
<evidence type="ECO:0000256" key="6">
    <source>
        <dbReference type="ARBA" id="ARBA00022840"/>
    </source>
</evidence>
<dbReference type="Proteomes" id="UP000245911">
    <property type="component" value="Unassembled WGS sequence"/>
</dbReference>
<keyword evidence="8 10" id="KW-0472">Membrane</keyword>
<dbReference type="Pfam" id="PF00005">
    <property type="entry name" value="ABC_tran"/>
    <property type="match status" value="1"/>
</dbReference>
<gene>
    <name evidence="13" type="ORF">DDE20_10410</name>
</gene>
<dbReference type="Gene3D" id="3.40.50.300">
    <property type="entry name" value="P-loop containing nucleotide triphosphate hydrolases"/>
    <property type="match status" value="1"/>
</dbReference>
<keyword evidence="4 10" id="KW-0812">Transmembrane</keyword>
<dbReference type="SUPFAM" id="SSF90123">
    <property type="entry name" value="ABC transporter transmembrane region"/>
    <property type="match status" value="1"/>
</dbReference>
<feature type="region of interest" description="Disordered" evidence="9">
    <location>
        <begin position="1"/>
        <end position="28"/>
    </location>
</feature>
<accession>A0A2T8HT62</accession>
<feature type="domain" description="ABC transporter" evidence="11">
    <location>
        <begin position="370"/>
        <end position="603"/>
    </location>
</feature>
<dbReference type="PROSITE" id="PS50893">
    <property type="entry name" value="ABC_TRANSPORTER_2"/>
    <property type="match status" value="1"/>
</dbReference>
<keyword evidence="3" id="KW-1003">Cell membrane</keyword>
<dbReference type="AlphaFoldDB" id="A0A2T8HT62"/>
<evidence type="ECO:0000256" key="8">
    <source>
        <dbReference type="ARBA" id="ARBA00023136"/>
    </source>
</evidence>
<feature type="transmembrane region" description="Helical" evidence="10">
    <location>
        <begin position="193"/>
        <end position="213"/>
    </location>
</feature>
<dbReference type="CDD" id="cd18552">
    <property type="entry name" value="ABC_6TM_MsbA_like"/>
    <property type="match status" value="1"/>
</dbReference>
<dbReference type="PANTHER" id="PTHR43394">
    <property type="entry name" value="ATP-DEPENDENT PERMEASE MDL1, MITOCHONDRIAL"/>
    <property type="match status" value="1"/>
</dbReference>
<proteinExistence type="predicted"/>
<sequence length="610" mass="66266">MTSEQQNQTSGAPATQRKEAASKPRRLARAHDKKLRRWFWRDYIRGWMPWIILGLILMAVNGAMTGAVSALLKPMFDDVLVARRADMVVWIALAIAGTFIIRAATAFLYRTIMAYVANKVIAAMQIRLTDHLMALDQGFHHRHPPGHLIDRVRGDTQEINVVFERILPGIGRDMIAILGLLGVALYTNAQWTLVALVGVPLLVLPAAILQRLVRRMGVDARDASAAASTRLDEIFHGIVTIQRSGLEARESTRLTQVLKRFIKARVRTAGGEAAMGSMSDLVAAMGFALVLIFAGRQIIAGQSSVGEFMTFFAAIAFLFEPLRRLGGLSGAWQTVLASLERIHKLLQEQPSITQPVGELAAPPAAGTETIRFDNITFAYDSEPVLRNLNLTAKAGETTALVGPSGAGKSTIFTLLTRLADPQSGQLTVGGQDINRMDLQALRGMFSVVAQDSALFDETLRDNILIGAEDISEDRLNAVLKAAHVDEFLDQLPLGLETRVGPRGSSLSGGQRQRVAIARALLREAPVLLLDEATSALDARSEAMVQAALDELSSERTTLVIAHRLSTVRNADKIIVMEAGAVVEEGTHSELLAKGGSYARLHAMQFKGQTD</sequence>
<dbReference type="InterPro" id="IPR011527">
    <property type="entry name" value="ABC1_TM_dom"/>
</dbReference>
<evidence type="ECO:0000256" key="4">
    <source>
        <dbReference type="ARBA" id="ARBA00022692"/>
    </source>
</evidence>
<evidence type="ECO:0000256" key="9">
    <source>
        <dbReference type="SAM" id="MobiDB-lite"/>
    </source>
</evidence>
<dbReference type="InterPro" id="IPR017871">
    <property type="entry name" value="ABC_transporter-like_CS"/>
</dbReference>
<dbReference type="SUPFAM" id="SSF52540">
    <property type="entry name" value="P-loop containing nucleoside triphosphate hydrolases"/>
    <property type="match status" value="1"/>
</dbReference>
<dbReference type="InterPro" id="IPR027417">
    <property type="entry name" value="P-loop_NTPase"/>
</dbReference>
<evidence type="ECO:0000256" key="7">
    <source>
        <dbReference type="ARBA" id="ARBA00022989"/>
    </source>
</evidence>
<feature type="transmembrane region" description="Helical" evidence="10">
    <location>
        <begin position="47"/>
        <end position="68"/>
    </location>
</feature>
<keyword evidence="14" id="KW-1185">Reference proteome</keyword>
<keyword evidence="2" id="KW-0813">Transport</keyword>
<dbReference type="GO" id="GO:0015421">
    <property type="term" value="F:ABC-type oligopeptide transporter activity"/>
    <property type="evidence" value="ECO:0007669"/>
    <property type="project" value="TreeGrafter"/>
</dbReference>
<dbReference type="GO" id="GO:0016887">
    <property type="term" value="F:ATP hydrolysis activity"/>
    <property type="evidence" value="ECO:0007669"/>
    <property type="project" value="InterPro"/>
</dbReference>
<dbReference type="OrthoDB" id="9808328at2"/>
<comment type="caution">
    <text evidence="13">The sequence shown here is derived from an EMBL/GenBank/DDBJ whole genome shotgun (WGS) entry which is preliminary data.</text>
</comment>
<feature type="transmembrane region" description="Helical" evidence="10">
    <location>
        <begin position="273"/>
        <end position="293"/>
    </location>
</feature>
<reference evidence="13 14" key="1">
    <citation type="submission" date="2018-04" db="EMBL/GenBank/DDBJ databases">
        <title>Pararhodobacter oceanense sp. nov., isolated from marine intertidal sediment.</title>
        <authorList>
            <person name="Wang X.-L."/>
            <person name="Du Z.-J."/>
        </authorList>
    </citation>
    <scope>NUCLEOTIDE SEQUENCE [LARGE SCALE GENOMIC DNA]</scope>
    <source>
        <strain evidence="13 14">AM505</strain>
    </source>
</reference>
<feature type="compositionally biased region" description="Polar residues" evidence="9">
    <location>
        <begin position="1"/>
        <end position="13"/>
    </location>
</feature>
<evidence type="ECO:0000259" key="11">
    <source>
        <dbReference type="PROSITE" id="PS50893"/>
    </source>
</evidence>
<dbReference type="PROSITE" id="PS00211">
    <property type="entry name" value="ABC_TRANSPORTER_1"/>
    <property type="match status" value="1"/>
</dbReference>
<evidence type="ECO:0000256" key="2">
    <source>
        <dbReference type="ARBA" id="ARBA00022448"/>
    </source>
</evidence>
<evidence type="ECO:0000256" key="3">
    <source>
        <dbReference type="ARBA" id="ARBA00022475"/>
    </source>
</evidence>
<name>A0A2T8HT62_9RHOB</name>
<dbReference type="InterPro" id="IPR003439">
    <property type="entry name" value="ABC_transporter-like_ATP-bd"/>
</dbReference>
<dbReference type="Pfam" id="PF00664">
    <property type="entry name" value="ABC_membrane"/>
    <property type="match status" value="1"/>
</dbReference>
<dbReference type="FunFam" id="3.40.50.300:FF:000221">
    <property type="entry name" value="Multidrug ABC transporter ATP-binding protein"/>
    <property type="match status" value="1"/>
</dbReference>
<keyword evidence="6 13" id="KW-0067">ATP-binding</keyword>
<dbReference type="GO" id="GO:0005524">
    <property type="term" value="F:ATP binding"/>
    <property type="evidence" value="ECO:0007669"/>
    <property type="project" value="UniProtKB-KW"/>
</dbReference>